<evidence type="ECO:0000313" key="1">
    <source>
        <dbReference type="EMBL" id="ATQ67814.1"/>
    </source>
</evidence>
<dbReference type="Proteomes" id="UP000230709">
    <property type="component" value="Chromosome"/>
</dbReference>
<dbReference type="AlphaFoldDB" id="A0A2D2CYP2"/>
<proteinExistence type="predicted"/>
<dbReference type="RefSeq" id="WP_003611076.1">
    <property type="nucleotide sequence ID" value="NZ_ADVE02000001.1"/>
</dbReference>
<dbReference type="KEGG" id="mtw:CQW49_07835"/>
<gene>
    <name evidence="1" type="ORF">CQW49_07835</name>
</gene>
<dbReference type="STRING" id="595536.GCA_000178815_03584"/>
<accession>A0A2D2CYP2</accession>
<keyword evidence="2" id="KW-1185">Reference proteome</keyword>
<sequence>MSLFRDAFAAADADFDDNFGEPLQIIPVVVGEFLRNATPAAPPLELVGILDLPTDILAVGRERDSARSEVIAQTPSADFALQHFGPDAPLPKEGDEIVAPSRPGAPRYRVLSAKPDGVSRIICQLAAL</sequence>
<organism evidence="1 2">
    <name type="scientific">Methylosinus trichosporium (strain ATCC 35070 / NCIMB 11131 / UNIQEM 75 / OB3b)</name>
    <dbReference type="NCBI Taxonomy" id="595536"/>
    <lineage>
        <taxon>Bacteria</taxon>
        <taxon>Pseudomonadati</taxon>
        <taxon>Pseudomonadota</taxon>
        <taxon>Alphaproteobacteria</taxon>
        <taxon>Hyphomicrobiales</taxon>
        <taxon>Methylocystaceae</taxon>
        <taxon>Methylosinus</taxon>
    </lineage>
</organism>
<reference evidence="2" key="1">
    <citation type="submission" date="2017-10" db="EMBL/GenBank/DDBJ databases">
        <title>Completed PacBio SMRT sequence of Methylosinus trichosporium OB3b reveals presence of a third large plasmid.</title>
        <authorList>
            <person name="Charles T.C."/>
            <person name="Lynch M.D.J."/>
            <person name="Heil J.R."/>
            <person name="Cheng J."/>
        </authorList>
    </citation>
    <scope>NUCLEOTIDE SEQUENCE [LARGE SCALE GENOMIC DNA]</scope>
    <source>
        <strain evidence="2">OB3b</strain>
    </source>
</reference>
<protein>
    <submittedName>
        <fullName evidence="1">Uncharacterized protein</fullName>
    </submittedName>
</protein>
<name>A0A2D2CYP2_METT3</name>
<dbReference type="EMBL" id="CP023737">
    <property type="protein sequence ID" value="ATQ67814.1"/>
    <property type="molecule type" value="Genomic_DNA"/>
</dbReference>
<evidence type="ECO:0000313" key="2">
    <source>
        <dbReference type="Proteomes" id="UP000230709"/>
    </source>
</evidence>